<reference evidence="2 3" key="1">
    <citation type="submission" date="2020-08" db="EMBL/GenBank/DDBJ databases">
        <title>Plant Genome Project.</title>
        <authorList>
            <person name="Zhang R.-G."/>
        </authorList>
    </citation>
    <scope>NUCLEOTIDE SEQUENCE [LARGE SCALE GENOMIC DNA]</scope>
    <source>
        <strain evidence="2">WSP0</strain>
        <tissue evidence="2">Leaf</tissue>
    </source>
</reference>
<dbReference type="AlphaFoldDB" id="A0AAV6JY59"/>
<proteinExistence type="predicted"/>
<sequence>MVVVGMEPEEPEEDGGNVEGDGKKMEGTSGSPSPTWSSEKPLTKSTHIHLSVIEGVTGGREIIVDAVAAEIADDTEEVDDGKIDELYVGMKKSARAATKGLGKS</sequence>
<evidence type="ECO:0000256" key="1">
    <source>
        <dbReference type="SAM" id="MobiDB-lite"/>
    </source>
</evidence>
<evidence type="ECO:0000313" key="3">
    <source>
        <dbReference type="Proteomes" id="UP000823749"/>
    </source>
</evidence>
<feature type="compositionally biased region" description="Low complexity" evidence="1">
    <location>
        <begin position="27"/>
        <end position="39"/>
    </location>
</feature>
<feature type="region of interest" description="Disordered" evidence="1">
    <location>
        <begin position="1"/>
        <end position="44"/>
    </location>
</feature>
<evidence type="ECO:0000313" key="2">
    <source>
        <dbReference type="EMBL" id="KAG5545106.1"/>
    </source>
</evidence>
<feature type="compositionally biased region" description="Acidic residues" evidence="1">
    <location>
        <begin position="7"/>
        <end position="16"/>
    </location>
</feature>
<protein>
    <submittedName>
        <fullName evidence="2">Uncharacterized protein</fullName>
    </submittedName>
</protein>
<name>A0AAV6JY59_9ERIC</name>
<organism evidence="2 3">
    <name type="scientific">Rhododendron griersonianum</name>
    <dbReference type="NCBI Taxonomy" id="479676"/>
    <lineage>
        <taxon>Eukaryota</taxon>
        <taxon>Viridiplantae</taxon>
        <taxon>Streptophyta</taxon>
        <taxon>Embryophyta</taxon>
        <taxon>Tracheophyta</taxon>
        <taxon>Spermatophyta</taxon>
        <taxon>Magnoliopsida</taxon>
        <taxon>eudicotyledons</taxon>
        <taxon>Gunneridae</taxon>
        <taxon>Pentapetalae</taxon>
        <taxon>asterids</taxon>
        <taxon>Ericales</taxon>
        <taxon>Ericaceae</taxon>
        <taxon>Ericoideae</taxon>
        <taxon>Rhodoreae</taxon>
        <taxon>Rhododendron</taxon>
    </lineage>
</organism>
<comment type="caution">
    <text evidence="2">The sequence shown here is derived from an EMBL/GenBank/DDBJ whole genome shotgun (WGS) entry which is preliminary data.</text>
</comment>
<gene>
    <name evidence="2" type="ORF">RHGRI_017541</name>
</gene>
<dbReference type="EMBL" id="JACTNZ010000006">
    <property type="protein sequence ID" value="KAG5545106.1"/>
    <property type="molecule type" value="Genomic_DNA"/>
</dbReference>
<keyword evidence="3" id="KW-1185">Reference proteome</keyword>
<dbReference type="Proteomes" id="UP000823749">
    <property type="component" value="Chromosome 6"/>
</dbReference>
<accession>A0AAV6JY59</accession>